<evidence type="ECO:0008006" key="3">
    <source>
        <dbReference type="Google" id="ProtNLM"/>
    </source>
</evidence>
<comment type="caution">
    <text evidence="1">The sequence shown here is derived from an EMBL/GenBank/DDBJ whole genome shotgun (WGS) entry which is preliminary data.</text>
</comment>
<organism evidence="1 2">
    <name type="scientific">Algoriphagus machipongonensis</name>
    <dbReference type="NCBI Taxonomy" id="388413"/>
    <lineage>
        <taxon>Bacteria</taxon>
        <taxon>Pseudomonadati</taxon>
        <taxon>Bacteroidota</taxon>
        <taxon>Cytophagia</taxon>
        <taxon>Cytophagales</taxon>
        <taxon>Cyclobacteriaceae</taxon>
        <taxon>Algoriphagus</taxon>
    </lineage>
</organism>
<accession>A3HU78</accession>
<keyword evidence="2" id="KW-1185">Reference proteome</keyword>
<name>A3HU78_9BACT</name>
<dbReference type="STRING" id="388413.ALPR1_00625"/>
<dbReference type="OrthoDB" id="1524766at2"/>
<dbReference type="EMBL" id="AAXU02000001">
    <property type="protein sequence ID" value="EAZ81700.1"/>
    <property type="molecule type" value="Genomic_DNA"/>
</dbReference>
<evidence type="ECO:0000313" key="2">
    <source>
        <dbReference type="Proteomes" id="UP000003919"/>
    </source>
</evidence>
<gene>
    <name evidence="1" type="ORF">ALPR1_00625</name>
</gene>
<dbReference type="Proteomes" id="UP000003919">
    <property type="component" value="Chromosome"/>
</dbReference>
<dbReference type="Pfam" id="PF16022">
    <property type="entry name" value="DUF4783"/>
    <property type="match status" value="1"/>
</dbReference>
<proteinExistence type="predicted"/>
<dbReference type="EMBL" id="CM001023">
    <property type="protein sequence ID" value="EAZ81700.1"/>
    <property type="molecule type" value="Genomic_DNA"/>
</dbReference>
<protein>
    <recommendedName>
        <fullName evidence="3">DUF4783 domain-containing protein</fullName>
    </recommendedName>
</protein>
<sequence length="176" mass="19749">MANILNFDPIPTFKLFQTGFVAIVLLIKFDTERFSNWLSICQDRVMAILNLFFSLFLLFQNPTFEKGDEISIDSVVAAIDGNSSSDLARYFESSISLNINGQQGSYSKNQAEIVIKDFFKRNPSQGFSIVYSSETNPSLSSFIGDYVSGDGTFKVFIKVSQQDSSFKIYSLEFVKG</sequence>
<dbReference type="InterPro" id="IPR031977">
    <property type="entry name" value="DUF4783"/>
</dbReference>
<dbReference type="Gene3D" id="3.10.450.50">
    <property type="match status" value="1"/>
</dbReference>
<dbReference type="RefSeq" id="WP_008197677.1">
    <property type="nucleotide sequence ID" value="NZ_CM001023.1"/>
</dbReference>
<dbReference type="HOGENOM" id="CLU_130255_1_0_10"/>
<reference evidence="1 2" key="1">
    <citation type="journal article" date="2011" name="J. Bacteriol.">
        <title>Complete genome sequence of Algoriphagus sp. PR1, bacterial prey of a colony-forming choanoflagellate.</title>
        <authorList>
            <person name="Alegado R.A."/>
            <person name="Ferriera S."/>
            <person name="Nusbaum C."/>
            <person name="Young S.K."/>
            <person name="Zeng Q."/>
            <person name="Imamovic A."/>
            <person name="Fairclough S.R."/>
            <person name="King N."/>
        </authorList>
    </citation>
    <scope>NUCLEOTIDE SEQUENCE [LARGE SCALE GENOMIC DNA]</scope>
    <source>
        <strain evidence="1 2">PR1</strain>
    </source>
</reference>
<dbReference type="AlphaFoldDB" id="A3HU78"/>
<evidence type="ECO:0000313" key="1">
    <source>
        <dbReference type="EMBL" id="EAZ81700.1"/>
    </source>
</evidence>